<evidence type="ECO:0000313" key="3">
    <source>
        <dbReference type="Proteomes" id="UP000635477"/>
    </source>
</evidence>
<dbReference type="AlphaFoldDB" id="A0A8H4UEI8"/>
<dbReference type="Proteomes" id="UP000635477">
    <property type="component" value="Unassembled WGS sequence"/>
</dbReference>
<dbReference type="PANTHER" id="PTHR24148">
    <property type="entry name" value="ANKYRIN REPEAT DOMAIN-CONTAINING PROTEIN 39 HOMOLOG-RELATED"/>
    <property type="match status" value="1"/>
</dbReference>
<dbReference type="EMBL" id="JABEYC010000715">
    <property type="protein sequence ID" value="KAF4974707.1"/>
    <property type="molecule type" value="Genomic_DNA"/>
</dbReference>
<dbReference type="InterPro" id="IPR052895">
    <property type="entry name" value="HetReg/Transcr_Mod"/>
</dbReference>
<comment type="caution">
    <text evidence="2">The sequence shown here is derived from an EMBL/GenBank/DDBJ whole genome shotgun (WGS) entry which is preliminary data.</text>
</comment>
<protein>
    <recommendedName>
        <fullName evidence="1">Heterokaryon incompatibility domain-containing protein</fullName>
    </recommendedName>
</protein>
<name>A0A8H4UEI8_9HYPO</name>
<keyword evidence="3" id="KW-1185">Reference proteome</keyword>
<proteinExistence type="predicted"/>
<evidence type="ECO:0000259" key="1">
    <source>
        <dbReference type="Pfam" id="PF06985"/>
    </source>
</evidence>
<organism evidence="2 3">
    <name type="scientific">Fusarium zealandicum</name>
    <dbReference type="NCBI Taxonomy" id="1053134"/>
    <lineage>
        <taxon>Eukaryota</taxon>
        <taxon>Fungi</taxon>
        <taxon>Dikarya</taxon>
        <taxon>Ascomycota</taxon>
        <taxon>Pezizomycotina</taxon>
        <taxon>Sordariomycetes</taxon>
        <taxon>Hypocreomycetidae</taxon>
        <taxon>Hypocreales</taxon>
        <taxon>Nectriaceae</taxon>
        <taxon>Fusarium</taxon>
        <taxon>Fusarium staphyleae species complex</taxon>
    </lineage>
</organism>
<evidence type="ECO:0000313" key="2">
    <source>
        <dbReference type="EMBL" id="KAF4974707.1"/>
    </source>
</evidence>
<gene>
    <name evidence="2" type="ORF">FZEAL_8416</name>
</gene>
<sequence length="399" mass="44669">MRLGLGINHQLVFKPAHLAGAATLIALIANTHRIRLALSRLSFSLQNSVSETIFKVSHYLFGFLYSDTIGNQHIRLLRLPDADSSCPPQLTLHTFALDECPPYLAISYTWGPYRDDPSLYLPCKLRSILFNGKPFAVLPNLHDALSQMCMSRPGHYLWVDSICINQTSLAERSAQIAIIDYIYNGTVETVIWLGPSSDSTARAIEVARLLATDAHVKILQWERNQILGDFFIADDPDMLARNGLPSLSADDWTVLEGIYTRAWFRRVWMLQEVALSRNPNVLIGAHEVPWEVLGDAASVAGISGALIGLLALGGGRPNIPLVQGLHHAVDLQMIREWRLGQDSRYREVLNSQEFTAGSKREHPSKILQQLLLGTNRLKATFRRDRFYALLGVANHMVRM</sequence>
<accession>A0A8H4UEI8</accession>
<dbReference type="InterPro" id="IPR010730">
    <property type="entry name" value="HET"/>
</dbReference>
<dbReference type="Pfam" id="PF06985">
    <property type="entry name" value="HET"/>
    <property type="match status" value="1"/>
</dbReference>
<feature type="domain" description="Heterokaryon incompatibility" evidence="1">
    <location>
        <begin position="103"/>
        <end position="272"/>
    </location>
</feature>
<dbReference type="PANTHER" id="PTHR24148:SF64">
    <property type="entry name" value="HETEROKARYON INCOMPATIBILITY DOMAIN-CONTAINING PROTEIN"/>
    <property type="match status" value="1"/>
</dbReference>
<reference evidence="2" key="1">
    <citation type="journal article" date="2020" name="BMC Genomics">
        <title>Correction to: Identification and distribution of gene clusters required for synthesis of sphingolipid metabolism inhibitors in diverse species of the filamentous fungus Fusarium.</title>
        <authorList>
            <person name="Kim H.S."/>
            <person name="Lohmar J.M."/>
            <person name="Busman M."/>
            <person name="Brown D.W."/>
            <person name="Naumann T.A."/>
            <person name="Divon H.H."/>
            <person name="Lysoe E."/>
            <person name="Uhlig S."/>
            <person name="Proctor R.H."/>
        </authorList>
    </citation>
    <scope>NUCLEOTIDE SEQUENCE</scope>
    <source>
        <strain evidence="2">NRRL 22465</strain>
    </source>
</reference>
<dbReference type="OrthoDB" id="2157530at2759"/>
<reference evidence="2" key="2">
    <citation type="submission" date="2020-05" db="EMBL/GenBank/DDBJ databases">
        <authorList>
            <person name="Kim H.-S."/>
            <person name="Proctor R.H."/>
            <person name="Brown D.W."/>
        </authorList>
    </citation>
    <scope>NUCLEOTIDE SEQUENCE</scope>
    <source>
        <strain evidence="2">NRRL 22465</strain>
    </source>
</reference>